<dbReference type="EMBL" id="GL883008">
    <property type="protein sequence ID" value="EGG22914.1"/>
    <property type="molecule type" value="Genomic_DNA"/>
</dbReference>
<protein>
    <submittedName>
        <fullName evidence="1">Uncharacterized protein</fullName>
    </submittedName>
</protein>
<dbReference type="OrthoDB" id="24497at2759"/>
<sequence length="458" mass="53119">MTIYLSQYLQKYIINIYILTESNQHEEKDTFTGREYWYYMFNGEKRGKMDPLPSTTRMVDIALRYFNQFIQNNIQTLKWSLKEPNHSHQLTFNYTNQLVQFLPQLQTINLRCDDNANIPVLMSLKSIRQHILPHLEINIEFHLNAKRTYGDIMWPINSFSRGLGVNTVALGILFYSIDFIPMVRDLHPQSLNLYNGSLEEGFPHLPYSKLFSHLTGSIKHLNIGYDFVELSELRFLVDDNQFMHLESLKVNLMTYTLYELKSTFLPELPFELPFEPNVQYESSMTDWIEFCSNLYQNTTLKRLYLCDRPGNQSSRTKLQTFQLAFESIRSGPSGGGNCKIDYLALKCMPNVMSVNFWNTLCHVNGITKLLLTNGTVTDDMIPYLANLVSTNTTITVLSIRGNELDFNNELEQAFKQNKTITVLDIGRNFCQDDDNHFDEPSSFFNALLYSDTILVLGS</sequence>
<keyword evidence="2" id="KW-1185">Reference proteome</keyword>
<dbReference type="InterPro" id="IPR032675">
    <property type="entry name" value="LRR_dom_sf"/>
</dbReference>
<name>F4PN21_CACFS</name>
<organism evidence="1 2">
    <name type="scientific">Cavenderia fasciculata</name>
    <name type="common">Slime mold</name>
    <name type="synonym">Dictyostelium fasciculatum</name>
    <dbReference type="NCBI Taxonomy" id="261658"/>
    <lineage>
        <taxon>Eukaryota</taxon>
        <taxon>Amoebozoa</taxon>
        <taxon>Evosea</taxon>
        <taxon>Eumycetozoa</taxon>
        <taxon>Dictyostelia</taxon>
        <taxon>Acytosteliales</taxon>
        <taxon>Cavenderiaceae</taxon>
        <taxon>Cavenderia</taxon>
    </lineage>
</organism>
<dbReference type="PANTHER" id="PTHR32423:SF24">
    <property type="entry name" value="CCZ1_INTU_HSP4 FIRST LONGIN DOMAIN-CONTAINING PROTEIN-RELATED"/>
    <property type="match status" value="1"/>
</dbReference>
<gene>
    <name evidence="1" type="ORF">DFA_05044</name>
</gene>
<dbReference type="Proteomes" id="UP000007797">
    <property type="component" value="Unassembled WGS sequence"/>
</dbReference>
<evidence type="ECO:0000313" key="2">
    <source>
        <dbReference type="Proteomes" id="UP000007797"/>
    </source>
</evidence>
<dbReference type="GeneID" id="14875512"/>
<reference evidence="2" key="1">
    <citation type="journal article" date="2011" name="Genome Res.">
        <title>Phylogeny-wide analysis of social amoeba genomes highlights ancient origins for complex intercellular communication.</title>
        <authorList>
            <person name="Heidel A.J."/>
            <person name="Lawal H.M."/>
            <person name="Felder M."/>
            <person name="Schilde C."/>
            <person name="Helps N.R."/>
            <person name="Tunggal B."/>
            <person name="Rivero F."/>
            <person name="John U."/>
            <person name="Schleicher M."/>
            <person name="Eichinger L."/>
            <person name="Platzer M."/>
            <person name="Noegel A.A."/>
            <person name="Schaap P."/>
            <person name="Gloeckner G."/>
        </authorList>
    </citation>
    <scope>NUCLEOTIDE SEQUENCE [LARGE SCALE GENOMIC DNA]</scope>
    <source>
        <strain evidence="2">SH3</strain>
    </source>
</reference>
<dbReference type="AlphaFoldDB" id="F4PN21"/>
<accession>F4PN21</accession>
<dbReference type="PANTHER" id="PTHR32423">
    <property type="entry name" value="SAP DOMAIN-CONTAINING PROTEIN-RELATED"/>
    <property type="match status" value="1"/>
</dbReference>
<proteinExistence type="predicted"/>
<evidence type="ECO:0000313" key="1">
    <source>
        <dbReference type="EMBL" id="EGG22914.1"/>
    </source>
</evidence>
<dbReference type="SUPFAM" id="SSF52047">
    <property type="entry name" value="RNI-like"/>
    <property type="match status" value="1"/>
</dbReference>
<dbReference type="Gene3D" id="3.80.10.10">
    <property type="entry name" value="Ribonuclease Inhibitor"/>
    <property type="match status" value="1"/>
</dbReference>
<dbReference type="KEGG" id="dfa:DFA_05044"/>
<dbReference type="RefSeq" id="XP_004360765.1">
    <property type="nucleotide sequence ID" value="XM_004360708.1"/>
</dbReference>